<proteinExistence type="predicted"/>
<accession>A0ABX7S8X6</accession>
<feature type="domain" description="GP-PDE" evidence="1">
    <location>
        <begin position="1"/>
        <end position="231"/>
    </location>
</feature>
<dbReference type="Pfam" id="PF03009">
    <property type="entry name" value="GDPD"/>
    <property type="match status" value="1"/>
</dbReference>
<dbReference type="RefSeq" id="WP_207566493.1">
    <property type="nucleotide sequence ID" value="NZ_CP071446.1"/>
</dbReference>
<evidence type="ECO:0000313" key="2">
    <source>
        <dbReference type="EMBL" id="QTA37771.1"/>
    </source>
</evidence>
<dbReference type="Proteomes" id="UP000671862">
    <property type="component" value="Chromosome"/>
</dbReference>
<protein>
    <submittedName>
        <fullName evidence="2">Glycerophosphodiester phosphodiesterase</fullName>
    </submittedName>
</protein>
<organism evidence="2 3">
    <name type="scientific">Thermosipho ferrireducens</name>
    <dbReference type="NCBI Taxonomy" id="2571116"/>
    <lineage>
        <taxon>Bacteria</taxon>
        <taxon>Thermotogati</taxon>
        <taxon>Thermotogota</taxon>
        <taxon>Thermotogae</taxon>
        <taxon>Thermotogales</taxon>
        <taxon>Fervidobacteriaceae</taxon>
        <taxon>Thermosipho</taxon>
    </lineage>
</organism>
<dbReference type="SUPFAM" id="SSF51695">
    <property type="entry name" value="PLC-like phosphodiesterases"/>
    <property type="match status" value="1"/>
</dbReference>
<dbReference type="PANTHER" id="PTHR46211">
    <property type="entry name" value="GLYCEROPHOSPHORYL DIESTER PHOSPHODIESTERASE"/>
    <property type="match status" value="1"/>
</dbReference>
<dbReference type="EMBL" id="CP071446">
    <property type="protein sequence ID" value="QTA37771.1"/>
    <property type="molecule type" value="Genomic_DNA"/>
</dbReference>
<evidence type="ECO:0000259" key="1">
    <source>
        <dbReference type="PROSITE" id="PS51704"/>
    </source>
</evidence>
<dbReference type="InterPro" id="IPR030395">
    <property type="entry name" value="GP_PDE_dom"/>
</dbReference>
<dbReference type="PROSITE" id="PS50007">
    <property type="entry name" value="PIPLC_X_DOMAIN"/>
    <property type="match status" value="1"/>
</dbReference>
<keyword evidence="3" id="KW-1185">Reference proteome</keyword>
<reference evidence="2 3" key="1">
    <citation type="submission" date="2021-03" db="EMBL/GenBank/DDBJ databases">
        <title>Thermosipho ferrireducens sp.nov., an anaerobic thermophilic iron-reducing bacterium isolated from a deep-sea hydrothermal sulfide deposits.</title>
        <authorList>
            <person name="Zeng X."/>
            <person name="Chen Y."/>
            <person name="Shao Z."/>
        </authorList>
    </citation>
    <scope>NUCLEOTIDE SEQUENCE [LARGE SCALE GENOMIC DNA]</scope>
    <source>
        <strain evidence="2 3">JL129W03</strain>
    </source>
</reference>
<name>A0ABX7S8X6_9BACT</name>
<dbReference type="PANTHER" id="PTHR46211:SF1">
    <property type="entry name" value="GLYCEROPHOSPHODIESTER PHOSPHODIESTERASE, CYTOPLASMIC"/>
    <property type="match status" value="1"/>
</dbReference>
<sequence>MYILGHRGYPKKYTENTLKSFKEAVRLGADGVELDVWKTEDDVLVISHDENLKRVFGVEIHIKKSLFNEIKSKASVPALFEVLEVLPKGKIINIELKDVEAGDSAVKLVRDYNLSEFVIFSSFEHELIKGLSKVYKGEKFGYLFDERHFNITMDTLEDLFSPEEIYSAHIPVELLHYNKDLFFKLADFFKRLHKKIVLWTVNDKDIINNIPVDYIITDEVEIMVNTFKHGLK</sequence>
<dbReference type="InterPro" id="IPR017946">
    <property type="entry name" value="PLC-like_Pdiesterase_TIM-brl"/>
</dbReference>
<evidence type="ECO:0000313" key="3">
    <source>
        <dbReference type="Proteomes" id="UP000671862"/>
    </source>
</evidence>
<gene>
    <name evidence="2" type="ORF">JYK00_08590</name>
</gene>
<dbReference type="PROSITE" id="PS51704">
    <property type="entry name" value="GP_PDE"/>
    <property type="match status" value="1"/>
</dbReference>
<dbReference type="Gene3D" id="3.20.20.190">
    <property type="entry name" value="Phosphatidylinositol (PI) phosphodiesterase"/>
    <property type="match status" value="1"/>
</dbReference>